<dbReference type="InterPro" id="IPR013783">
    <property type="entry name" value="Ig-like_fold"/>
</dbReference>
<keyword evidence="5" id="KW-1185">Reference proteome</keyword>
<evidence type="ECO:0000313" key="5">
    <source>
        <dbReference type="Proteomes" id="UP000295136"/>
    </source>
</evidence>
<dbReference type="Gene3D" id="2.60.40.10">
    <property type="entry name" value="Immunoglobulins"/>
    <property type="match status" value="1"/>
</dbReference>
<name>A0A4R5EGM2_9ACTN</name>
<keyword evidence="1" id="KW-0378">Hydrolase</keyword>
<dbReference type="CDD" id="cd00063">
    <property type="entry name" value="FN3"/>
    <property type="match status" value="1"/>
</dbReference>
<dbReference type="GO" id="GO:0000272">
    <property type="term" value="P:polysaccharide catabolic process"/>
    <property type="evidence" value="ECO:0007669"/>
    <property type="project" value="UniProtKB-KW"/>
</dbReference>
<dbReference type="AlphaFoldDB" id="A0A4R5EGM2"/>
<feature type="compositionally biased region" description="Low complexity" evidence="3">
    <location>
        <begin position="24"/>
        <end position="40"/>
    </location>
</feature>
<proteinExistence type="predicted"/>
<dbReference type="InterPro" id="IPR003961">
    <property type="entry name" value="FN3_dom"/>
</dbReference>
<organism evidence="4 5">
    <name type="scientific">Nonomuraea mesophila</name>
    <dbReference type="NCBI Taxonomy" id="2530382"/>
    <lineage>
        <taxon>Bacteria</taxon>
        <taxon>Bacillati</taxon>
        <taxon>Actinomycetota</taxon>
        <taxon>Actinomycetes</taxon>
        <taxon>Streptosporangiales</taxon>
        <taxon>Streptosporangiaceae</taxon>
        <taxon>Nonomuraea</taxon>
    </lineage>
</organism>
<accession>A0A4R5EGM2</accession>
<keyword evidence="2" id="KW-0624">Polysaccharide degradation</keyword>
<dbReference type="GO" id="GO:0016798">
    <property type="term" value="F:hydrolase activity, acting on glycosyl bonds"/>
    <property type="evidence" value="ECO:0007669"/>
    <property type="project" value="UniProtKB-KW"/>
</dbReference>
<evidence type="ECO:0000256" key="1">
    <source>
        <dbReference type="ARBA" id="ARBA00023295"/>
    </source>
</evidence>
<evidence type="ECO:0000256" key="3">
    <source>
        <dbReference type="SAM" id="MobiDB-lite"/>
    </source>
</evidence>
<dbReference type="Proteomes" id="UP000295136">
    <property type="component" value="Unassembled WGS sequence"/>
</dbReference>
<dbReference type="EMBL" id="SMLD01000158">
    <property type="protein sequence ID" value="TDE33424.1"/>
    <property type="molecule type" value="Genomic_DNA"/>
</dbReference>
<feature type="region of interest" description="Disordered" evidence="3">
    <location>
        <begin position="24"/>
        <end position="46"/>
    </location>
</feature>
<comment type="caution">
    <text evidence="4">The sequence shown here is derived from an EMBL/GenBank/DDBJ whole genome shotgun (WGS) entry which is preliminary data.</text>
</comment>
<evidence type="ECO:0000313" key="4">
    <source>
        <dbReference type="EMBL" id="TDE33424.1"/>
    </source>
</evidence>
<dbReference type="SUPFAM" id="SSF49265">
    <property type="entry name" value="Fibronectin type III"/>
    <property type="match status" value="1"/>
</dbReference>
<reference evidence="4 5" key="1">
    <citation type="submission" date="2019-03" db="EMBL/GenBank/DDBJ databases">
        <title>Draft genome sequences of novel Actinobacteria.</title>
        <authorList>
            <person name="Sahin N."/>
            <person name="Ay H."/>
            <person name="Saygin H."/>
        </authorList>
    </citation>
    <scope>NUCLEOTIDE SEQUENCE [LARGE SCALE GENOMIC DNA]</scope>
    <source>
        <strain evidence="4 5">6K102</strain>
    </source>
</reference>
<keyword evidence="2" id="KW-0119">Carbohydrate metabolism</keyword>
<evidence type="ECO:0008006" key="6">
    <source>
        <dbReference type="Google" id="ProtNLM"/>
    </source>
</evidence>
<sequence>MLIGAGVAVIAAGGTALAVHLSLQQSPPPRTTTQPPASQQGTGDPEHIDERDVAALAPRGLKVTADQGALVRLRWALPAGARRYPVVLQRSPVKDGEQRITALAQGATSARVAGLDPDTGYCFVVGVPLRIAQSSTVAWSKPMCIRGAVARSTE</sequence>
<dbReference type="InterPro" id="IPR036116">
    <property type="entry name" value="FN3_sf"/>
</dbReference>
<keyword evidence="1" id="KW-0326">Glycosidase</keyword>
<evidence type="ECO:0000256" key="2">
    <source>
        <dbReference type="ARBA" id="ARBA00023326"/>
    </source>
</evidence>
<gene>
    <name evidence="4" type="ORF">E1295_38160</name>
</gene>
<protein>
    <recommendedName>
        <fullName evidence="6">Fibronectin type III domain-containing protein</fullName>
    </recommendedName>
</protein>
<dbReference type="RefSeq" id="WP_132638482.1">
    <property type="nucleotide sequence ID" value="NZ_SMLD01000158.1"/>
</dbReference>